<feature type="region of interest" description="Disordered" evidence="1">
    <location>
        <begin position="490"/>
        <end position="516"/>
    </location>
</feature>
<dbReference type="OrthoDB" id="331117at2759"/>
<proteinExistence type="predicted"/>
<name>A0A2A9MCT1_BESBE</name>
<sequence length="1051" mass="116700">MECRADKVEFNLSSSCRPPPVAPKLWKDIPNRATDMSPVRQPVISSVISPHPTKQGYPAAGSDLLMCVVGGPAPWANISQTFSASARMPRSSQGSITAGTDDPQQAQRATALSEYFPGSDPARLCRPLRDWLAGNGESDITGSLGYGHSVFKPSRFLQALALALSDDPCDADYDSKLVVSTKSVVPKAQGAGSRPHAVPMGSLFPSIAKKGRESAAAKPQRGRVSFRRRRCKKKSRWKADESLADGASTQPAVTVTPAAPNAVRRQSDRAVSDSRREHVAHSQHDPDPPACDAVIGEPAQTNPAARGVLQHACVKTEDTTVLAQPSESRLSLLRTCYPAIRSGNPRGSQRSTSCIEGPFSKERPFRARRATYPTTALPTPRDVISRVSSASSVQHIAVSHEEEDSGDDRAPVVVHVFQDGFSAAIRDEPPCDRNSWMALGFQQDPLVCAQDQDFPQNVVFNSNRIPCSLAYTAPRIKGLCARYVARTLRQQGKASSGSEPAPAHTDPRKTEEYLRSKEYELQKRVKRLRQNKLKDFRHSSVARLSQASDSRRVLPNLPRRIKRPNASRRDTSTASQAAKDYRKADTIAPTPHAGRLVHGSNSSSRCGSSRSSVNESGLTQPFPASTASAAYPSDSCASCAPGDQRGAFVSLVRSSILDGQAQNGLGRAARLQHLPPSGVRERGARGGQLSLCHPTKDEGPNPSSAQPWSRNTRSDSCAPGTVVRRILSFKMLARIVVCATRVRLQGALTRFVDATGLRGIDLVTMKAVMGKLTLLQGRAREFLRRHLEACQHVERKLHDVETTMILTALQAHPAESQRLWQHSKRELLINRFRIDSSLKQRWTRSLVREGRKTHVEEWTLYAEKMKEFSESCREWRLLCRWLGYEKRAWWPAQPQAPPIPASRMADVSADKLEAMLSLGLYKRRTFREIVDALQAREHELSLRQEARSTLYSARDERYRHLFSGVSFKMLQTLWGCDGRSEAKITTFLRLFTPSRQEISRSRIGFVYYRPLDELTLDEADDERGLYPISHAVQDCEMRQYDFLHACFRKRN</sequence>
<feature type="region of interest" description="Disordered" evidence="1">
    <location>
        <begin position="210"/>
        <end position="297"/>
    </location>
</feature>
<feature type="compositionally biased region" description="Basic residues" evidence="1">
    <location>
        <begin position="220"/>
        <end position="236"/>
    </location>
</feature>
<evidence type="ECO:0000256" key="1">
    <source>
        <dbReference type="SAM" id="MobiDB-lite"/>
    </source>
</evidence>
<comment type="caution">
    <text evidence="2">The sequence shown here is derived from an EMBL/GenBank/DDBJ whole genome shotgun (WGS) entry which is preliminary data.</text>
</comment>
<dbReference type="VEuPathDB" id="ToxoDB:BESB_079620"/>
<protein>
    <submittedName>
        <fullName evidence="2">Uncharacterized protein</fullName>
    </submittedName>
</protein>
<gene>
    <name evidence="2" type="ORF">BESB_079620</name>
</gene>
<feature type="region of interest" description="Disordered" evidence="1">
    <location>
        <begin position="539"/>
        <end position="620"/>
    </location>
</feature>
<evidence type="ECO:0000313" key="2">
    <source>
        <dbReference type="EMBL" id="PFH33746.1"/>
    </source>
</evidence>
<feature type="compositionally biased region" description="Basic and acidic residues" evidence="1">
    <location>
        <begin position="265"/>
        <end position="287"/>
    </location>
</feature>
<accession>A0A2A9MCT1</accession>
<dbReference type="AlphaFoldDB" id="A0A2A9MCT1"/>
<dbReference type="RefSeq" id="XP_029217755.1">
    <property type="nucleotide sequence ID" value="XM_029366324.1"/>
</dbReference>
<reference evidence="2 3" key="1">
    <citation type="submission" date="2017-09" db="EMBL/GenBank/DDBJ databases">
        <title>Genome sequencing of Besnoitia besnoiti strain Bb-Ger1.</title>
        <authorList>
            <person name="Schares G."/>
            <person name="Venepally P."/>
            <person name="Lorenzi H.A."/>
        </authorList>
    </citation>
    <scope>NUCLEOTIDE SEQUENCE [LARGE SCALE GENOMIC DNA]</scope>
    <source>
        <strain evidence="2 3">Bb-Ger1</strain>
    </source>
</reference>
<feature type="compositionally biased region" description="Low complexity" evidence="1">
    <location>
        <begin position="599"/>
        <end position="617"/>
    </location>
</feature>
<dbReference type="EMBL" id="NWUJ01000008">
    <property type="protein sequence ID" value="PFH33746.1"/>
    <property type="molecule type" value="Genomic_DNA"/>
</dbReference>
<dbReference type="GeneID" id="40312889"/>
<organism evidence="2 3">
    <name type="scientific">Besnoitia besnoiti</name>
    <name type="common">Apicomplexan protozoan</name>
    <dbReference type="NCBI Taxonomy" id="94643"/>
    <lineage>
        <taxon>Eukaryota</taxon>
        <taxon>Sar</taxon>
        <taxon>Alveolata</taxon>
        <taxon>Apicomplexa</taxon>
        <taxon>Conoidasida</taxon>
        <taxon>Coccidia</taxon>
        <taxon>Eucoccidiorida</taxon>
        <taxon>Eimeriorina</taxon>
        <taxon>Sarcocystidae</taxon>
        <taxon>Besnoitia</taxon>
    </lineage>
</organism>
<feature type="compositionally biased region" description="Basic and acidic residues" evidence="1">
    <location>
        <begin position="505"/>
        <end position="516"/>
    </location>
</feature>
<evidence type="ECO:0000313" key="3">
    <source>
        <dbReference type="Proteomes" id="UP000224006"/>
    </source>
</evidence>
<feature type="compositionally biased region" description="Polar residues" evidence="1">
    <location>
        <begin position="701"/>
        <end position="715"/>
    </location>
</feature>
<feature type="compositionally biased region" description="Low complexity" evidence="1">
    <location>
        <begin position="247"/>
        <end position="263"/>
    </location>
</feature>
<feature type="region of interest" description="Disordered" evidence="1">
    <location>
        <begin position="667"/>
        <end position="717"/>
    </location>
</feature>
<dbReference type="KEGG" id="bbes:BESB_079620"/>
<keyword evidence="3" id="KW-1185">Reference proteome</keyword>
<dbReference type="Proteomes" id="UP000224006">
    <property type="component" value="Chromosome VII"/>
</dbReference>